<keyword evidence="2" id="KW-1185">Reference proteome</keyword>
<proteinExistence type="predicted"/>
<dbReference type="InterPro" id="IPR006379">
    <property type="entry name" value="HAD-SF_hydro_IIB"/>
</dbReference>
<dbReference type="Gene3D" id="3.30.1240.10">
    <property type="match status" value="1"/>
</dbReference>
<dbReference type="AlphaFoldDB" id="A0A2K3UXR0"/>
<accession>A0A2K3UXR0</accession>
<dbReference type="InterPro" id="IPR036412">
    <property type="entry name" value="HAD-like_sf"/>
</dbReference>
<organism evidence="1 2">
    <name type="scientific">Deinococcus koreensis</name>
    <dbReference type="NCBI Taxonomy" id="2054903"/>
    <lineage>
        <taxon>Bacteria</taxon>
        <taxon>Thermotogati</taxon>
        <taxon>Deinococcota</taxon>
        <taxon>Deinococci</taxon>
        <taxon>Deinococcales</taxon>
        <taxon>Deinococcaceae</taxon>
        <taxon>Deinococcus</taxon>
    </lineage>
</organism>
<gene>
    <name evidence="1" type="ORF">CVO96_07925</name>
</gene>
<dbReference type="GO" id="GO:0000287">
    <property type="term" value="F:magnesium ion binding"/>
    <property type="evidence" value="ECO:0007669"/>
    <property type="project" value="TreeGrafter"/>
</dbReference>
<name>A0A2K3UXR0_9DEIO</name>
<dbReference type="NCBIfam" id="TIGR01484">
    <property type="entry name" value="HAD-SF-IIB"/>
    <property type="match status" value="1"/>
</dbReference>
<dbReference type="PANTHER" id="PTHR10000">
    <property type="entry name" value="PHOSPHOSERINE PHOSPHATASE"/>
    <property type="match status" value="1"/>
</dbReference>
<evidence type="ECO:0000313" key="1">
    <source>
        <dbReference type="EMBL" id="PNY81321.1"/>
    </source>
</evidence>
<evidence type="ECO:0000313" key="2">
    <source>
        <dbReference type="Proteomes" id="UP000236379"/>
    </source>
</evidence>
<dbReference type="GO" id="GO:0016791">
    <property type="term" value="F:phosphatase activity"/>
    <property type="evidence" value="ECO:0007669"/>
    <property type="project" value="TreeGrafter"/>
</dbReference>
<dbReference type="InterPro" id="IPR023214">
    <property type="entry name" value="HAD_sf"/>
</dbReference>
<dbReference type="RefSeq" id="WP_103311764.1">
    <property type="nucleotide sequence ID" value="NZ_PPPD01000001.1"/>
</dbReference>
<dbReference type="SUPFAM" id="SSF56784">
    <property type="entry name" value="HAD-like"/>
    <property type="match status" value="1"/>
</dbReference>
<dbReference type="PANTHER" id="PTHR10000:SF8">
    <property type="entry name" value="HAD SUPERFAMILY HYDROLASE-LIKE, TYPE 3"/>
    <property type="match status" value="1"/>
</dbReference>
<dbReference type="Pfam" id="PF08282">
    <property type="entry name" value="Hydrolase_3"/>
    <property type="match status" value="1"/>
</dbReference>
<dbReference type="GO" id="GO:0005829">
    <property type="term" value="C:cytosol"/>
    <property type="evidence" value="ECO:0007669"/>
    <property type="project" value="TreeGrafter"/>
</dbReference>
<comment type="caution">
    <text evidence="1">The sequence shown here is derived from an EMBL/GenBank/DDBJ whole genome shotgun (WGS) entry which is preliminary data.</text>
</comment>
<dbReference type="EMBL" id="PPPD01000001">
    <property type="protein sequence ID" value="PNY81321.1"/>
    <property type="molecule type" value="Genomic_DNA"/>
</dbReference>
<reference evidence="1 2" key="1">
    <citation type="submission" date="2018-01" db="EMBL/GenBank/DDBJ databases">
        <title>Deinococcus koreensis sp. nov., a radiation-resistant bacterium isolated from river water.</title>
        <authorList>
            <person name="Choi A."/>
        </authorList>
    </citation>
    <scope>NUCLEOTIDE SEQUENCE [LARGE SCALE GENOMIC DNA]</scope>
    <source>
        <strain evidence="1 2">SJW1-2</strain>
    </source>
</reference>
<dbReference type="Proteomes" id="UP000236379">
    <property type="component" value="Unassembled WGS sequence"/>
</dbReference>
<protein>
    <submittedName>
        <fullName evidence="1">HAD family phosphatase</fullName>
    </submittedName>
</protein>
<sequence length="259" mass="28617">MLFAFDLDGTIITRNDELPAPTRAAILALRNAGHQVTVITGRHHTGAQQALAGLEVSRHFGTCNGARVHADGDDHHLERHLDGEVVSYLLERFTPDSAQNSAQFFLSTRDRMYVRDPAHERWDRARQDGRELWTPAEYGGEGAHKFILMSDQAAGLATELSRRFPENAYYLWEHNYLEVVAAGADKGRALQRIAAHYGIAQSDTVAFGDGPNDLEMLSWAGRSIGVGTLAPGVAELIDDHVPGPEELGVARWLQRYVPL</sequence>
<dbReference type="OrthoDB" id="9806027at2"/>
<dbReference type="Gene3D" id="3.40.50.1000">
    <property type="entry name" value="HAD superfamily/HAD-like"/>
    <property type="match status" value="1"/>
</dbReference>